<feature type="transmembrane region" description="Helical" evidence="1">
    <location>
        <begin position="140"/>
        <end position="159"/>
    </location>
</feature>
<organism evidence="2 3">
    <name type="scientific">Sphingobacterium paludis</name>
    <dbReference type="NCBI Taxonomy" id="1476465"/>
    <lineage>
        <taxon>Bacteria</taxon>
        <taxon>Pseudomonadati</taxon>
        <taxon>Bacteroidota</taxon>
        <taxon>Sphingobacteriia</taxon>
        <taxon>Sphingobacteriales</taxon>
        <taxon>Sphingobacteriaceae</taxon>
        <taxon>Sphingobacterium</taxon>
    </lineage>
</organism>
<keyword evidence="1" id="KW-0472">Membrane</keyword>
<evidence type="ECO:0000313" key="3">
    <source>
        <dbReference type="Proteomes" id="UP000294752"/>
    </source>
</evidence>
<feature type="transmembrane region" description="Helical" evidence="1">
    <location>
        <begin position="112"/>
        <end position="128"/>
    </location>
</feature>
<gene>
    <name evidence="2" type="ORF">B0I21_107247</name>
</gene>
<name>A0A4R7CXS8_9SPHI</name>
<dbReference type="AlphaFoldDB" id="A0A4R7CXS8"/>
<reference evidence="2 3" key="1">
    <citation type="submission" date="2019-03" db="EMBL/GenBank/DDBJ databases">
        <title>Genomic Encyclopedia of Type Strains, Phase III (KMG-III): the genomes of soil and plant-associated and newly described type strains.</title>
        <authorList>
            <person name="Whitman W."/>
        </authorList>
    </citation>
    <scope>NUCLEOTIDE SEQUENCE [LARGE SCALE GENOMIC DNA]</scope>
    <source>
        <strain evidence="2 3">CGMCC 1.12801</strain>
    </source>
</reference>
<accession>A0A4R7CXS8</accession>
<keyword evidence="1" id="KW-1133">Transmembrane helix</keyword>
<keyword evidence="3" id="KW-1185">Reference proteome</keyword>
<dbReference type="Proteomes" id="UP000294752">
    <property type="component" value="Unassembled WGS sequence"/>
</dbReference>
<protein>
    <recommendedName>
        <fullName evidence="4">FAR-17a/AIG1-like protein</fullName>
    </recommendedName>
</protein>
<feature type="transmembrane region" description="Helical" evidence="1">
    <location>
        <begin position="12"/>
        <end position="29"/>
    </location>
</feature>
<feature type="transmembrane region" description="Helical" evidence="1">
    <location>
        <begin position="179"/>
        <end position="199"/>
    </location>
</feature>
<comment type="caution">
    <text evidence="2">The sequence shown here is derived from an EMBL/GenBank/DDBJ whole genome shotgun (WGS) entry which is preliminary data.</text>
</comment>
<evidence type="ECO:0000256" key="1">
    <source>
        <dbReference type="SAM" id="Phobius"/>
    </source>
</evidence>
<proteinExistence type="predicted"/>
<dbReference type="InterPro" id="IPR049713">
    <property type="entry name" value="Pr6Pr-like"/>
</dbReference>
<keyword evidence="1" id="KW-0812">Transmembrane</keyword>
<dbReference type="NCBIfam" id="NF038065">
    <property type="entry name" value="Pr6Pr"/>
    <property type="match status" value="1"/>
</dbReference>
<dbReference type="EMBL" id="SNZV01000007">
    <property type="protein sequence ID" value="TDS11895.1"/>
    <property type="molecule type" value="Genomic_DNA"/>
</dbReference>
<evidence type="ECO:0000313" key="2">
    <source>
        <dbReference type="EMBL" id="TDS11895.1"/>
    </source>
</evidence>
<feature type="transmembrane region" description="Helical" evidence="1">
    <location>
        <begin position="41"/>
        <end position="62"/>
    </location>
</feature>
<sequence length="214" mass="24390">MNFKKILPRIGMCLVWFALITQFILMLLNREVSVFELIIRFFSYFTITTNLLVALYFTNLVWPENGFWRDRLRSGSAATAITTCILIVGIVYQTLLKDLWRPTGLQRVADQLLHGIIPLFMLGYWLVIVKSQNIGLKSVYSWLLYPIGYLAFALGRGYLSGFYPYPFLEIKKIGFTQTAINIGLIALGTIMMLTLLTAIGRGIQKLKGPATRHQ</sequence>
<evidence type="ECO:0008006" key="4">
    <source>
        <dbReference type="Google" id="ProtNLM"/>
    </source>
</evidence>
<feature type="transmembrane region" description="Helical" evidence="1">
    <location>
        <begin position="74"/>
        <end position="92"/>
    </location>
</feature>